<evidence type="ECO:0000256" key="4">
    <source>
        <dbReference type="ARBA" id="ARBA00023163"/>
    </source>
</evidence>
<keyword evidence="4" id="KW-0804">Transcription</keyword>
<dbReference type="InterPro" id="IPR005119">
    <property type="entry name" value="LysR_subst-bd"/>
</dbReference>
<dbReference type="Pfam" id="PF00126">
    <property type="entry name" value="HTH_1"/>
    <property type="match status" value="1"/>
</dbReference>
<dbReference type="InterPro" id="IPR036390">
    <property type="entry name" value="WH_DNA-bd_sf"/>
</dbReference>
<dbReference type="Proteomes" id="UP000643405">
    <property type="component" value="Unassembled WGS sequence"/>
</dbReference>
<dbReference type="Pfam" id="PF03466">
    <property type="entry name" value="LysR_substrate"/>
    <property type="match status" value="1"/>
</dbReference>
<dbReference type="SUPFAM" id="SSF46785">
    <property type="entry name" value="Winged helix' DNA-binding domain"/>
    <property type="match status" value="1"/>
</dbReference>
<dbReference type="RefSeq" id="WP_188166493.1">
    <property type="nucleotide sequence ID" value="NZ_JACVVX010000009.1"/>
</dbReference>
<dbReference type="InterPro" id="IPR036388">
    <property type="entry name" value="WH-like_DNA-bd_sf"/>
</dbReference>
<dbReference type="CDD" id="cd08422">
    <property type="entry name" value="PBP2_CrgA_like"/>
    <property type="match status" value="1"/>
</dbReference>
<dbReference type="PANTHER" id="PTHR30537:SF35">
    <property type="entry name" value="TRANSCRIPTIONAL REGULATORY PROTEIN"/>
    <property type="match status" value="1"/>
</dbReference>
<dbReference type="SUPFAM" id="SSF53850">
    <property type="entry name" value="Periplasmic binding protein-like II"/>
    <property type="match status" value="1"/>
</dbReference>
<keyword evidence="7" id="KW-1185">Reference proteome</keyword>
<evidence type="ECO:0000256" key="1">
    <source>
        <dbReference type="ARBA" id="ARBA00009437"/>
    </source>
</evidence>
<name>A0A8J6PZ84_9HYPH</name>
<evidence type="ECO:0000256" key="2">
    <source>
        <dbReference type="ARBA" id="ARBA00023015"/>
    </source>
</evidence>
<protein>
    <submittedName>
        <fullName evidence="6">LysR family transcriptional regulator</fullName>
    </submittedName>
</protein>
<dbReference type="AlphaFoldDB" id="A0A8J6PZ84"/>
<comment type="caution">
    <text evidence="6">The sequence shown here is derived from an EMBL/GenBank/DDBJ whole genome shotgun (WGS) entry which is preliminary data.</text>
</comment>
<dbReference type="PROSITE" id="PS50931">
    <property type="entry name" value="HTH_LYSR"/>
    <property type="match status" value="1"/>
</dbReference>
<evidence type="ECO:0000259" key="5">
    <source>
        <dbReference type="PROSITE" id="PS50931"/>
    </source>
</evidence>
<evidence type="ECO:0000256" key="3">
    <source>
        <dbReference type="ARBA" id="ARBA00023125"/>
    </source>
</evidence>
<dbReference type="GO" id="GO:0006351">
    <property type="term" value="P:DNA-templated transcription"/>
    <property type="evidence" value="ECO:0007669"/>
    <property type="project" value="TreeGrafter"/>
</dbReference>
<sequence>MDLLALADFNLVARHGGFGKASRAAGRPKATLSRRVNELEASLQLRLFERGGRLLKLTEEGRALFERTGQLLTELDEAATAIASGGGSPRGRLRISAPLLFSQTAMGKLAAEFGMQYPEVRLEVTTDDREVDMIEEAYDLVIRVNPKPNETLVGRAFLRDRLVVVASPNLVRPTEGVPVPAVVRGTGDRATAWAIKSEDANASISVDPILHLSSMIMVRDAVRAGIGAARLPISLVSQDLAAGRLAHWGDVDAPDIALWTLYPSRRLLSARVAAFLEHLREAFPKGTPDELAAYVGRAERVQPSNQRELPAAR</sequence>
<comment type="similarity">
    <text evidence="1">Belongs to the LysR transcriptional regulatory family.</text>
</comment>
<dbReference type="GO" id="GO:0003700">
    <property type="term" value="F:DNA-binding transcription factor activity"/>
    <property type="evidence" value="ECO:0007669"/>
    <property type="project" value="InterPro"/>
</dbReference>
<dbReference type="InterPro" id="IPR000847">
    <property type="entry name" value="LysR_HTH_N"/>
</dbReference>
<gene>
    <name evidence="6" type="ORF">ICI42_20560</name>
</gene>
<keyword evidence="2" id="KW-0805">Transcription regulation</keyword>
<dbReference type="Gene3D" id="3.40.190.290">
    <property type="match status" value="1"/>
</dbReference>
<accession>A0A8J6PZ84</accession>
<dbReference type="PANTHER" id="PTHR30537">
    <property type="entry name" value="HTH-TYPE TRANSCRIPTIONAL REGULATOR"/>
    <property type="match status" value="1"/>
</dbReference>
<keyword evidence="3" id="KW-0238">DNA-binding</keyword>
<dbReference type="InterPro" id="IPR058163">
    <property type="entry name" value="LysR-type_TF_proteobact-type"/>
</dbReference>
<dbReference type="EMBL" id="JACVVX010000009">
    <property type="protein sequence ID" value="MBD0417047.1"/>
    <property type="molecule type" value="Genomic_DNA"/>
</dbReference>
<evidence type="ECO:0000313" key="7">
    <source>
        <dbReference type="Proteomes" id="UP000643405"/>
    </source>
</evidence>
<dbReference type="Gene3D" id="1.10.10.10">
    <property type="entry name" value="Winged helix-like DNA-binding domain superfamily/Winged helix DNA-binding domain"/>
    <property type="match status" value="1"/>
</dbReference>
<reference evidence="6" key="1">
    <citation type="submission" date="2020-09" db="EMBL/GenBank/DDBJ databases">
        <title>Genome seq and assembly of Tianweitania sp.</title>
        <authorList>
            <person name="Chhetri G."/>
        </authorList>
    </citation>
    <scope>NUCLEOTIDE SEQUENCE</scope>
    <source>
        <strain evidence="6">Rool2</strain>
    </source>
</reference>
<organism evidence="6 7">
    <name type="scientific">Oryzicola mucosus</name>
    <dbReference type="NCBI Taxonomy" id="2767425"/>
    <lineage>
        <taxon>Bacteria</taxon>
        <taxon>Pseudomonadati</taxon>
        <taxon>Pseudomonadota</taxon>
        <taxon>Alphaproteobacteria</taxon>
        <taxon>Hyphomicrobiales</taxon>
        <taxon>Phyllobacteriaceae</taxon>
        <taxon>Oryzicola</taxon>
    </lineage>
</organism>
<proteinExistence type="inferred from homology"/>
<dbReference type="GO" id="GO:0043565">
    <property type="term" value="F:sequence-specific DNA binding"/>
    <property type="evidence" value="ECO:0007669"/>
    <property type="project" value="TreeGrafter"/>
</dbReference>
<feature type="domain" description="HTH lysR-type" evidence="5">
    <location>
        <begin position="1"/>
        <end position="58"/>
    </location>
</feature>
<evidence type="ECO:0000313" key="6">
    <source>
        <dbReference type="EMBL" id="MBD0417047.1"/>
    </source>
</evidence>